<accession>A0AC61S8M6</accession>
<gene>
    <name evidence="1" type="ORF">E5990_00595</name>
</gene>
<name>A0AC61S8M6_9BACT</name>
<organism evidence="1 2">
    <name type="scientific">Muribaculum caecicola</name>
    <dbReference type="NCBI Taxonomy" id="3038144"/>
    <lineage>
        <taxon>Bacteria</taxon>
        <taxon>Pseudomonadati</taxon>
        <taxon>Bacteroidota</taxon>
        <taxon>Bacteroidia</taxon>
        <taxon>Bacteroidales</taxon>
        <taxon>Muribaculaceae</taxon>
        <taxon>Muribaculum</taxon>
    </lineage>
</organism>
<dbReference type="Proteomes" id="UP000305401">
    <property type="component" value="Unassembled WGS sequence"/>
</dbReference>
<protein>
    <submittedName>
        <fullName evidence="1">Flippase-like domain-containing protein</fullName>
    </submittedName>
</protein>
<sequence>MAVDNDNVTSGAGSDFGGHLPVWRLVVPAAIGMAVVVWLFHNEFSIQVWQQIHFTSRVIICIALAWLFMGGRDFGLMWRFRTLSDGQLSWKQAAKVNFMCEFTSCITPSAVGGSSLGMIFMHHEGINLGRATTLMLTTLFLDELFFVIACPVIVAVVPYEELFGFSRHSGFTIGLKWTFWVVYALLVVWTLILFCGIILWPQGVRKALVKLFGIRFLRRWQPAVVELGRNMEDASRDLRRRSAMWWAETFVATSLTWTSRYLVVNALFLGFVPGVDQLVVFGRQFVVWVVLMVSPTPGGAGVSEWLFTEYYGDMLSSAGIALIIALFWRIITFYVYLVVGVFLAPSMLSSKRYKSRKTDNNNKLKK</sequence>
<keyword evidence="2" id="KW-1185">Reference proteome</keyword>
<proteinExistence type="predicted"/>
<evidence type="ECO:0000313" key="1">
    <source>
        <dbReference type="EMBL" id="THG55202.1"/>
    </source>
</evidence>
<dbReference type="EMBL" id="SSTG01000003">
    <property type="protein sequence ID" value="THG55202.1"/>
    <property type="molecule type" value="Genomic_DNA"/>
</dbReference>
<reference evidence="1" key="1">
    <citation type="submission" date="2019-04" db="EMBL/GenBank/DDBJ databases">
        <title>Microbes associate with the intestines of laboratory mice.</title>
        <authorList>
            <person name="Navarre W."/>
            <person name="Wong E."/>
            <person name="Huang K.C."/>
            <person name="Tropini C."/>
            <person name="Ng K."/>
            <person name="Yu B."/>
        </authorList>
    </citation>
    <scope>NUCLEOTIDE SEQUENCE</scope>
    <source>
        <strain evidence="1">NM86_A22</strain>
    </source>
</reference>
<comment type="caution">
    <text evidence="1">The sequence shown here is derived from an EMBL/GenBank/DDBJ whole genome shotgun (WGS) entry which is preliminary data.</text>
</comment>
<evidence type="ECO:0000313" key="2">
    <source>
        <dbReference type="Proteomes" id="UP000305401"/>
    </source>
</evidence>